<dbReference type="InterPro" id="IPR016181">
    <property type="entry name" value="Acyl_CoA_acyltransferase"/>
</dbReference>
<evidence type="ECO:0000313" key="2">
    <source>
        <dbReference type="EMBL" id="MFC3071683.1"/>
    </source>
</evidence>
<gene>
    <name evidence="2" type="ORF">ACFOHH_01030</name>
</gene>
<keyword evidence="3" id="KW-1185">Reference proteome</keyword>
<dbReference type="InterPro" id="IPR051554">
    <property type="entry name" value="Acetyltransferase_Eis"/>
</dbReference>
<proteinExistence type="predicted"/>
<reference evidence="3" key="1">
    <citation type="journal article" date="2019" name="Int. J. Syst. Evol. Microbiol.">
        <title>The Global Catalogue of Microorganisms (GCM) 10K type strain sequencing project: providing services to taxonomists for standard genome sequencing and annotation.</title>
        <authorList>
            <consortium name="The Broad Institute Genomics Platform"/>
            <consortium name="The Broad Institute Genome Sequencing Center for Infectious Disease"/>
            <person name="Wu L."/>
            <person name="Ma J."/>
        </authorList>
    </citation>
    <scope>NUCLEOTIDE SEQUENCE [LARGE SCALE GENOMIC DNA]</scope>
    <source>
        <strain evidence="3">KCTC 52677</strain>
    </source>
</reference>
<dbReference type="RefSeq" id="WP_257316370.1">
    <property type="nucleotide sequence ID" value="NZ_JANFDG010000019.1"/>
</dbReference>
<dbReference type="PROSITE" id="PS51186">
    <property type="entry name" value="GNAT"/>
    <property type="match status" value="1"/>
</dbReference>
<accession>A0ABV7DAQ5</accession>
<dbReference type="InterPro" id="IPR000182">
    <property type="entry name" value="GNAT_dom"/>
</dbReference>
<dbReference type="EMBL" id="JBHRSP010000001">
    <property type="protein sequence ID" value="MFC3071683.1"/>
    <property type="molecule type" value="Genomic_DNA"/>
</dbReference>
<sequence length="291" mass="31051">MEPLFRSGFLPDRAARLALADLLHETFGIDIRLLDRLGGPDPTAVPLAYFDAAGRCIANLTAFSLPLVVNGASLHAAGLQSGTVHPAWRGRGLYRALMTAALDHCARQGFEAVALLTDTPALYERHGFRTVPQNRFVGPAPPGASGTGKARRLDLDDTSDVGLLRALLEARQPVSRRFAPVRQTEMFLLNAIWEDGVRLGLMERENAAVAWREGPDGAFELLDVAGPAIPPLAAVLAALGLAPERVAVRFPPDRLGWEGEAVAEAGEVVLMLRGADGLPDGPFALSPMAVF</sequence>
<dbReference type="Gene3D" id="3.40.630.30">
    <property type="match status" value="1"/>
</dbReference>
<dbReference type="CDD" id="cd04301">
    <property type="entry name" value="NAT_SF"/>
    <property type="match status" value="1"/>
</dbReference>
<keyword evidence="2" id="KW-0012">Acyltransferase</keyword>
<feature type="domain" description="N-acetyltransferase" evidence="1">
    <location>
        <begin position="17"/>
        <end position="154"/>
    </location>
</feature>
<dbReference type="GO" id="GO:0016746">
    <property type="term" value="F:acyltransferase activity"/>
    <property type="evidence" value="ECO:0007669"/>
    <property type="project" value="UniProtKB-KW"/>
</dbReference>
<evidence type="ECO:0000313" key="3">
    <source>
        <dbReference type="Proteomes" id="UP001595377"/>
    </source>
</evidence>
<dbReference type="Proteomes" id="UP001595377">
    <property type="component" value="Unassembled WGS sequence"/>
</dbReference>
<name>A0ABV7DAQ5_9HYPH</name>
<keyword evidence="2" id="KW-0808">Transferase</keyword>
<organism evidence="2 3">
    <name type="scientific">Shinella pollutisoli</name>
    <dbReference type="NCBI Taxonomy" id="2250594"/>
    <lineage>
        <taxon>Bacteria</taxon>
        <taxon>Pseudomonadati</taxon>
        <taxon>Pseudomonadota</taxon>
        <taxon>Alphaproteobacteria</taxon>
        <taxon>Hyphomicrobiales</taxon>
        <taxon>Rhizobiaceae</taxon>
        <taxon>Shinella</taxon>
    </lineage>
</organism>
<protein>
    <submittedName>
        <fullName evidence="2">GNAT family N-acetyltransferase</fullName>
        <ecNumber evidence="2">2.3.-.-</ecNumber>
    </submittedName>
</protein>
<evidence type="ECO:0000259" key="1">
    <source>
        <dbReference type="PROSITE" id="PS51186"/>
    </source>
</evidence>
<dbReference type="PANTHER" id="PTHR37817">
    <property type="entry name" value="N-ACETYLTRANSFERASE EIS"/>
    <property type="match status" value="1"/>
</dbReference>
<dbReference type="PANTHER" id="PTHR37817:SF1">
    <property type="entry name" value="N-ACETYLTRANSFERASE EIS"/>
    <property type="match status" value="1"/>
</dbReference>
<dbReference type="EC" id="2.3.-.-" evidence="2"/>
<dbReference type="SUPFAM" id="SSF55729">
    <property type="entry name" value="Acyl-CoA N-acyltransferases (Nat)"/>
    <property type="match status" value="1"/>
</dbReference>
<comment type="caution">
    <text evidence="2">The sequence shown here is derived from an EMBL/GenBank/DDBJ whole genome shotgun (WGS) entry which is preliminary data.</text>
</comment>
<dbReference type="Pfam" id="PF13527">
    <property type="entry name" value="Acetyltransf_9"/>
    <property type="match status" value="1"/>
</dbReference>